<organism evidence="1 2">
    <name type="scientific">Melia azedarach</name>
    <name type="common">Chinaberry tree</name>
    <dbReference type="NCBI Taxonomy" id="155640"/>
    <lineage>
        <taxon>Eukaryota</taxon>
        <taxon>Viridiplantae</taxon>
        <taxon>Streptophyta</taxon>
        <taxon>Embryophyta</taxon>
        <taxon>Tracheophyta</taxon>
        <taxon>Spermatophyta</taxon>
        <taxon>Magnoliopsida</taxon>
        <taxon>eudicotyledons</taxon>
        <taxon>Gunneridae</taxon>
        <taxon>Pentapetalae</taxon>
        <taxon>rosids</taxon>
        <taxon>malvids</taxon>
        <taxon>Sapindales</taxon>
        <taxon>Meliaceae</taxon>
        <taxon>Melia</taxon>
    </lineage>
</organism>
<keyword evidence="2" id="KW-1185">Reference proteome</keyword>
<evidence type="ECO:0000313" key="1">
    <source>
        <dbReference type="EMBL" id="KAJ4703137.1"/>
    </source>
</evidence>
<gene>
    <name evidence="1" type="ORF">OWV82_023079</name>
</gene>
<protein>
    <submittedName>
        <fullName evidence="1">Uncharacterized protein</fullName>
    </submittedName>
</protein>
<comment type="caution">
    <text evidence="1">The sequence shown here is derived from an EMBL/GenBank/DDBJ whole genome shotgun (WGS) entry which is preliminary data.</text>
</comment>
<evidence type="ECO:0000313" key="2">
    <source>
        <dbReference type="Proteomes" id="UP001164539"/>
    </source>
</evidence>
<name>A0ACC1WWY1_MELAZ</name>
<dbReference type="EMBL" id="CM051406">
    <property type="protein sequence ID" value="KAJ4703137.1"/>
    <property type="molecule type" value="Genomic_DNA"/>
</dbReference>
<reference evidence="1 2" key="1">
    <citation type="journal article" date="2023" name="Science">
        <title>Complex scaffold remodeling in plant triterpene biosynthesis.</title>
        <authorList>
            <person name="De La Pena R."/>
            <person name="Hodgson H."/>
            <person name="Liu J.C."/>
            <person name="Stephenson M.J."/>
            <person name="Martin A.C."/>
            <person name="Owen C."/>
            <person name="Harkess A."/>
            <person name="Leebens-Mack J."/>
            <person name="Jimenez L.E."/>
            <person name="Osbourn A."/>
            <person name="Sattely E.S."/>
        </authorList>
    </citation>
    <scope>NUCLEOTIDE SEQUENCE [LARGE SCALE GENOMIC DNA]</scope>
    <source>
        <strain evidence="2">cv. JPN11</strain>
        <tissue evidence="1">Leaf</tissue>
    </source>
</reference>
<proteinExistence type="predicted"/>
<sequence>MSDAGESQHSPADSGAVTPGNVASSPISSSRTRRYKVRAGRGRSSAAGESSEEGADQGFFLDDEGTSVTTEMLAQLRKAYDIPSSVELSLPRPGFRPSQPGSSEVVIHRQSFEYGLRLPIQPFFAQILSGLGVAPAQLSSMAWRNLAGLYILWKEVLGVEPTIEDVHATFTLTTAPKKPGLYYLRTYTGQPHLVPQTVAEDGETYVVPNQFKWAGKWTRDLSRDTDLKSVREYVVTNPSETDIVTEERLAKVGLIPPPSSGALGDEVLTPGSATRRMAEGSKTDLAFLQLVRDRMAKATGVSSQRAATESEGSGKSAATSSGLPPRPKRAKKVEGPGWTSQLAVDLGGVLGSHFSHASRALPALKQVLELSDSEKGSEVAGLSPSQAIDMTSHLFLQGSFLVSQFGDKLKEGSTSASRVAKLEAQLSRLTQKIKDKDDQISKLEDHLGEVRDEVGSVKTQLRAQVERANELQASVDKLETEAGSNLLHGYYYAQYQVTREFPDLDLHYMDFGFDREALVAKFGKEQDPAEVAGSSRQLTSGHPLNLEVSPPHSDHEGDDSDDEGSQSGNGEDA</sequence>
<accession>A0ACC1WWY1</accession>
<dbReference type="Proteomes" id="UP001164539">
    <property type="component" value="Chromosome 13"/>
</dbReference>